<proteinExistence type="predicted"/>
<name>A0A1M7RNK2_9ACTN</name>
<evidence type="ECO:0000256" key="1">
    <source>
        <dbReference type="SAM" id="Phobius"/>
    </source>
</evidence>
<dbReference type="RefSeq" id="WP_084742439.1">
    <property type="nucleotide sequence ID" value="NZ_FRCS01000028.1"/>
</dbReference>
<dbReference type="AlphaFoldDB" id="A0A1M7RNK2"/>
<reference evidence="2 3" key="1">
    <citation type="submission" date="2016-11" db="EMBL/GenBank/DDBJ databases">
        <authorList>
            <person name="Jaros S."/>
            <person name="Januszkiewicz K."/>
            <person name="Wedrychowicz H."/>
        </authorList>
    </citation>
    <scope>NUCLEOTIDE SEQUENCE [LARGE SCALE GENOMIC DNA]</scope>
    <source>
        <strain evidence="2 3">DSM 46144</strain>
    </source>
</reference>
<dbReference type="EMBL" id="FRCS01000028">
    <property type="protein sequence ID" value="SHN47791.1"/>
    <property type="molecule type" value="Genomic_DNA"/>
</dbReference>
<dbReference type="STRING" id="134849.SAMN05443668_12821"/>
<evidence type="ECO:0008006" key="4">
    <source>
        <dbReference type="Google" id="ProtNLM"/>
    </source>
</evidence>
<feature type="transmembrane region" description="Helical" evidence="1">
    <location>
        <begin position="26"/>
        <end position="46"/>
    </location>
</feature>
<evidence type="ECO:0000313" key="2">
    <source>
        <dbReference type="EMBL" id="SHN47791.1"/>
    </source>
</evidence>
<keyword evidence="1" id="KW-1133">Transmembrane helix</keyword>
<accession>A0A1M7RNK2</accession>
<protein>
    <recommendedName>
        <fullName evidence="4">TadE-like protein</fullName>
    </recommendedName>
</protein>
<dbReference type="OrthoDB" id="3213591at2"/>
<gene>
    <name evidence="2" type="ORF">SAMN05443668_12821</name>
</gene>
<evidence type="ECO:0000313" key="3">
    <source>
        <dbReference type="Proteomes" id="UP000184440"/>
    </source>
</evidence>
<keyword evidence="3" id="KW-1185">Reference proteome</keyword>
<keyword evidence="1" id="KW-0472">Membrane</keyword>
<keyword evidence="1" id="KW-0812">Transmembrane</keyword>
<organism evidence="2 3">
    <name type="scientific">Cryptosporangium aurantiacum</name>
    <dbReference type="NCBI Taxonomy" id="134849"/>
    <lineage>
        <taxon>Bacteria</taxon>
        <taxon>Bacillati</taxon>
        <taxon>Actinomycetota</taxon>
        <taxon>Actinomycetes</taxon>
        <taxon>Cryptosporangiales</taxon>
        <taxon>Cryptosporangiaceae</taxon>
        <taxon>Cryptosporangium</taxon>
    </lineage>
</organism>
<sequence length="179" mass="18840">MTPSHSRRARAPAGSRRRPVGESGAAIVEFVFAGVLLLAPLLYVVLALSEAQRHAFAVTQAAREAGRAYATADDPSTASARATYAVRLALADQGLSGDAELHWGPIGASCEGPLVADGLTVDSTVSPVSEAPPLTAGSRYELCVRTTYRLPGVPTLLDAGRNTVEARYVVRLDDLRGER</sequence>
<dbReference type="Proteomes" id="UP000184440">
    <property type="component" value="Unassembled WGS sequence"/>
</dbReference>